<evidence type="ECO:0000259" key="1">
    <source>
        <dbReference type="SMART" id="SM00458"/>
    </source>
</evidence>
<dbReference type="Pfam" id="PF00652">
    <property type="entry name" value="Ricin_B_lectin"/>
    <property type="match status" value="1"/>
</dbReference>
<name>A0A1J1LU74_9CYAN</name>
<dbReference type="EMBL" id="CZDF01000188">
    <property type="protein sequence ID" value="CUR36141.1"/>
    <property type="molecule type" value="Genomic_DNA"/>
</dbReference>
<dbReference type="RefSeq" id="WP_139294936.1">
    <property type="nucleotide sequence ID" value="NZ_LN889764.1"/>
</dbReference>
<protein>
    <recommendedName>
        <fullName evidence="1">Ricin B lectin domain-containing protein</fullName>
    </recommendedName>
</protein>
<dbReference type="AlphaFoldDB" id="A0A1J1LU74"/>
<accession>A0A1J1LU74</accession>
<sequence>MDHQYVLSFDGKDDYVSIPTMNVDYSQGLTVVGTPYREATTGAVDSKNPLQRWIITPDGVIKNEAGFVLDYQDYGITPYYVVMANRIQENHGSPSQQWRAENGVIKNKHNADLVLDIAGCNREPNTTILASPWLGGLNQEWEFVLA</sequence>
<dbReference type="SMART" id="SM00458">
    <property type="entry name" value="RICIN"/>
    <property type="match status" value="1"/>
</dbReference>
<dbReference type="Proteomes" id="UP000184315">
    <property type="component" value="Unassembled WGS sequence"/>
</dbReference>
<evidence type="ECO:0000313" key="3">
    <source>
        <dbReference type="Proteomes" id="UP000184315"/>
    </source>
</evidence>
<keyword evidence="3" id="KW-1185">Reference proteome</keyword>
<reference evidence="3" key="1">
    <citation type="submission" date="2015-10" db="EMBL/GenBank/DDBJ databases">
        <authorList>
            <person name="Regsiter A."/>
            <person name="william w."/>
        </authorList>
    </citation>
    <scope>NUCLEOTIDE SEQUENCE [LARGE SCALE GENOMIC DNA]</scope>
</reference>
<dbReference type="Gene3D" id="2.80.10.50">
    <property type="match status" value="1"/>
</dbReference>
<organism evidence="2 3">
    <name type="scientific">Planktothrix tepida PCC 9214</name>
    <dbReference type="NCBI Taxonomy" id="671072"/>
    <lineage>
        <taxon>Bacteria</taxon>
        <taxon>Bacillati</taxon>
        <taxon>Cyanobacteriota</taxon>
        <taxon>Cyanophyceae</taxon>
        <taxon>Oscillatoriophycideae</taxon>
        <taxon>Oscillatoriales</taxon>
        <taxon>Microcoleaceae</taxon>
        <taxon>Planktothrix</taxon>
    </lineage>
</organism>
<dbReference type="InterPro" id="IPR000772">
    <property type="entry name" value="Ricin_B_lectin"/>
</dbReference>
<evidence type="ECO:0000313" key="2">
    <source>
        <dbReference type="EMBL" id="CUR36141.1"/>
    </source>
</evidence>
<gene>
    <name evidence="2" type="ORF">PL921480251</name>
</gene>
<proteinExistence type="predicted"/>
<dbReference type="SUPFAM" id="SSF50370">
    <property type="entry name" value="Ricin B-like lectins"/>
    <property type="match status" value="1"/>
</dbReference>
<dbReference type="PROSITE" id="PS50231">
    <property type="entry name" value="RICIN_B_LECTIN"/>
    <property type="match status" value="1"/>
</dbReference>
<dbReference type="InterPro" id="IPR035992">
    <property type="entry name" value="Ricin_B-like_lectins"/>
</dbReference>
<feature type="domain" description="Ricin B lectin" evidence="1">
    <location>
        <begin position="15"/>
        <end position="144"/>
    </location>
</feature>